<sequence>MNILMYGIYIISMMLFVLGSVYFSRKAIKKFKLNRWVIAFTSPLILIIPSVFFKDINPIIWSILIAIFIGFCILFFEINNNISENRGIKETMDYRKTR</sequence>
<gene>
    <name evidence="2" type="ORF">SAMN02745163_04318</name>
</gene>
<protein>
    <submittedName>
        <fullName evidence="2">Uncharacterized protein</fullName>
    </submittedName>
</protein>
<accession>A0A1M6UP88</accession>
<feature type="transmembrane region" description="Helical" evidence="1">
    <location>
        <begin position="6"/>
        <end position="24"/>
    </location>
</feature>
<organism evidence="2 3">
    <name type="scientific">Clostridium cavendishii DSM 21758</name>
    <dbReference type="NCBI Taxonomy" id="1121302"/>
    <lineage>
        <taxon>Bacteria</taxon>
        <taxon>Bacillati</taxon>
        <taxon>Bacillota</taxon>
        <taxon>Clostridia</taxon>
        <taxon>Eubacteriales</taxon>
        <taxon>Clostridiaceae</taxon>
        <taxon>Clostridium</taxon>
    </lineage>
</organism>
<dbReference type="STRING" id="1121302.SAMN02745163_04318"/>
<keyword evidence="1" id="KW-1133">Transmembrane helix</keyword>
<proteinExistence type="predicted"/>
<keyword evidence="1" id="KW-0812">Transmembrane</keyword>
<reference evidence="2 3" key="1">
    <citation type="submission" date="2016-11" db="EMBL/GenBank/DDBJ databases">
        <authorList>
            <person name="Jaros S."/>
            <person name="Januszkiewicz K."/>
            <person name="Wedrychowicz H."/>
        </authorList>
    </citation>
    <scope>NUCLEOTIDE SEQUENCE [LARGE SCALE GENOMIC DNA]</scope>
    <source>
        <strain evidence="2 3">DSM 21758</strain>
    </source>
</reference>
<dbReference type="RefSeq" id="WP_072993301.1">
    <property type="nucleotide sequence ID" value="NZ_FQZB01000024.1"/>
</dbReference>
<dbReference type="AlphaFoldDB" id="A0A1M6UP88"/>
<feature type="transmembrane region" description="Helical" evidence="1">
    <location>
        <begin position="59"/>
        <end position="76"/>
    </location>
</feature>
<evidence type="ECO:0000256" key="1">
    <source>
        <dbReference type="SAM" id="Phobius"/>
    </source>
</evidence>
<evidence type="ECO:0000313" key="2">
    <source>
        <dbReference type="EMBL" id="SHK71024.1"/>
    </source>
</evidence>
<evidence type="ECO:0000313" key="3">
    <source>
        <dbReference type="Proteomes" id="UP000184310"/>
    </source>
</evidence>
<dbReference type="OrthoDB" id="1926582at2"/>
<keyword evidence="3" id="KW-1185">Reference proteome</keyword>
<dbReference type="EMBL" id="FQZB01000024">
    <property type="protein sequence ID" value="SHK71024.1"/>
    <property type="molecule type" value="Genomic_DNA"/>
</dbReference>
<feature type="transmembrane region" description="Helical" evidence="1">
    <location>
        <begin position="36"/>
        <end position="53"/>
    </location>
</feature>
<name>A0A1M6UP88_9CLOT</name>
<dbReference type="Proteomes" id="UP000184310">
    <property type="component" value="Unassembled WGS sequence"/>
</dbReference>
<keyword evidence="1" id="KW-0472">Membrane</keyword>